<sequence length="250" mass="27309">MQRLAAKFGGGVPISRQEWSNSTSPKEIIEIITEHIDCGFLETGRFRLSGGALSSIRHGGYRRAADIAFLSPEIGPFNSIKSRVHASTDLKMKREPYIDKDTVMVWAVYGDTTVRVDLICEQRFAFGMPGEFYGVNALNDTDLMTCKLLSYSDRNLGTKDTEAAQDIADILAIYKDCPDTLAPACATVLEAYGGWFAAAMKRLASADSEATAKDTLISGGVLDSSLEELMQIAPSFREAIRSFISTVPDN</sequence>
<comment type="caution">
    <text evidence="1">The sequence shown here is derived from an EMBL/GenBank/DDBJ whole genome shotgun (WGS) entry which is preliminary data.</text>
</comment>
<reference evidence="1" key="1">
    <citation type="submission" date="2019-08" db="EMBL/GenBank/DDBJ databases">
        <authorList>
            <person name="Kucharzyk K."/>
            <person name="Murdoch R.W."/>
            <person name="Higgins S."/>
            <person name="Loffler F."/>
        </authorList>
    </citation>
    <scope>NUCLEOTIDE SEQUENCE</scope>
</reference>
<dbReference type="EMBL" id="VSSQ01054069">
    <property type="protein sequence ID" value="MPN08051.1"/>
    <property type="molecule type" value="Genomic_DNA"/>
</dbReference>
<gene>
    <name evidence="1" type="ORF">SDC9_155327</name>
</gene>
<evidence type="ECO:0000313" key="1">
    <source>
        <dbReference type="EMBL" id="MPN08051.1"/>
    </source>
</evidence>
<protein>
    <recommendedName>
        <fullName evidence="2">Nucleotidyl transferase AbiEii/AbiGii toxin family protein</fullName>
    </recommendedName>
</protein>
<name>A0A645F190_9ZZZZ</name>
<organism evidence="1">
    <name type="scientific">bioreactor metagenome</name>
    <dbReference type="NCBI Taxonomy" id="1076179"/>
    <lineage>
        <taxon>unclassified sequences</taxon>
        <taxon>metagenomes</taxon>
        <taxon>ecological metagenomes</taxon>
    </lineage>
</organism>
<accession>A0A645F190</accession>
<proteinExistence type="predicted"/>
<evidence type="ECO:0008006" key="2">
    <source>
        <dbReference type="Google" id="ProtNLM"/>
    </source>
</evidence>
<dbReference type="AlphaFoldDB" id="A0A645F190"/>